<dbReference type="EMBL" id="BMWZ01000010">
    <property type="protein sequence ID" value="GGZ92580.1"/>
    <property type="molecule type" value="Genomic_DNA"/>
</dbReference>
<dbReference type="RefSeq" id="WP_189362607.1">
    <property type="nucleotide sequence ID" value="NZ_BMWZ01000010.1"/>
</dbReference>
<reference evidence="2" key="1">
    <citation type="journal article" date="2014" name="Int. J. Syst. Evol. Microbiol.">
        <title>Complete genome sequence of Corynebacterium casei LMG S-19264T (=DSM 44701T), isolated from a smear-ripened cheese.</title>
        <authorList>
            <consortium name="US DOE Joint Genome Institute (JGI-PGF)"/>
            <person name="Walter F."/>
            <person name="Albersmeier A."/>
            <person name="Kalinowski J."/>
            <person name="Ruckert C."/>
        </authorList>
    </citation>
    <scope>NUCLEOTIDE SEQUENCE</scope>
    <source>
        <strain evidence="2">KCTC 12710</strain>
    </source>
</reference>
<dbReference type="Pfam" id="PF12804">
    <property type="entry name" value="NTP_transf_3"/>
    <property type="match status" value="1"/>
</dbReference>
<dbReference type="PANTHER" id="PTHR43777">
    <property type="entry name" value="MOLYBDENUM COFACTOR CYTIDYLYLTRANSFERASE"/>
    <property type="match status" value="1"/>
</dbReference>
<evidence type="ECO:0000259" key="1">
    <source>
        <dbReference type="Pfam" id="PF12804"/>
    </source>
</evidence>
<protein>
    <recommendedName>
        <fullName evidence="1">MobA-like NTP transferase domain-containing protein</fullName>
    </recommendedName>
</protein>
<dbReference type="InterPro" id="IPR025877">
    <property type="entry name" value="MobA-like_NTP_Trfase"/>
</dbReference>
<dbReference type="GO" id="GO:0016779">
    <property type="term" value="F:nucleotidyltransferase activity"/>
    <property type="evidence" value="ECO:0007669"/>
    <property type="project" value="UniProtKB-ARBA"/>
</dbReference>
<keyword evidence="3" id="KW-1185">Reference proteome</keyword>
<dbReference type="PANTHER" id="PTHR43777:SF1">
    <property type="entry name" value="MOLYBDENUM COFACTOR CYTIDYLYLTRANSFERASE"/>
    <property type="match status" value="1"/>
</dbReference>
<reference evidence="2" key="2">
    <citation type="submission" date="2020-09" db="EMBL/GenBank/DDBJ databases">
        <authorList>
            <person name="Sun Q."/>
            <person name="Kim S."/>
        </authorList>
    </citation>
    <scope>NUCLEOTIDE SEQUENCE</scope>
    <source>
        <strain evidence="2">KCTC 12710</strain>
    </source>
</reference>
<proteinExistence type="predicted"/>
<evidence type="ECO:0000313" key="2">
    <source>
        <dbReference type="EMBL" id="GGZ92580.1"/>
    </source>
</evidence>
<evidence type="ECO:0000313" key="3">
    <source>
        <dbReference type="Proteomes" id="UP000636004"/>
    </source>
</evidence>
<dbReference type="Proteomes" id="UP000636004">
    <property type="component" value="Unassembled WGS sequence"/>
</dbReference>
<accession>A0A918VER8</accession>
<feature type="domain" description="MobA-like NTP transferase" evidence="1">
    <location>
        <begin position="10"/>
        <end position="173"/>
    </location>
</feature>
<dbReference type="SUPFAM" id="SSF53448">
    <property type="entry name" value="Nucleotide-diphospho-sugar transferases"/>
    <property type="match status" value="1"/>
</dbReference>
<dbReference type="Gene3D" id="3.90.550.10">
    <property type="entry name" value="Spore Coat Polysaccharide Biosynthesis Protein SpsA, Chain A"/>
    <property type="match status" value="1"/>
</dbReference>
<organism evidence="2 3">
    <name type="scientific">Algibacter mikhailovii</name>
    <dbReference type="NCBI Taxonomy" id="425498"/>
    <lineage>
        <taxon>Bacteria</taxon>
        <taxon>Pseudomonadati</taxon>
        <taxon>Bacteroidota</taxon>
        <taxon>Flavobacteriia</taxon>
        <taxon>Flavobacteriales</taxon>
        <taxon>Flavobacteriaceae</taxon>
        <taxon>Algibacter</taxon>
    </lineage>
</organism>
<dbReference type="CDD" id="cd04182">
    <property type="entry name" value="GT_2_like_f"/>
    <property type="match status" value="1"/>
</dbReference>
<comment type="caution">
    <text evidence="2">The sequence shown here is derived from an EMBL/GenBank/DDBJ whole genome shotgun (WGS) entry which is preliminary data.</text>
</comment>
<name>A0A918VER8_9FLAO</name>
<gene>
    <name evidence="2" type="ORF">GCM10007028_33660</name>
</gene>
<dbReference type="InterPro" id="IPR029044">
    <property type="entry name" value="Nucleotide-diphossugar_trans"/>
</dbReference>
<dbReference type="AlphaFoldDB" id="A0A918VER8"/>
<sequence length="212" mass="23082">MTKHSSNIAVVILAAGASSRMGKPKQLLDWGGSTLLRHAIKTIKEVKVADIVVVLGAHSETVAHSIQDDSISAIVNSNWHMGLGSSIACAVSHILESKQNMEGVLFVLADQPFVTPIYIENMLARFKNGEAMIIGTSYDNNKMGVPALFDSSYFSELALLNGDNGAKDVLIKQKEKLILLNPGFENIDIDTKEDYRRVLKQLRAANSSTDNI</sequence>